<dbReference type="InterPro" id="IPR015943">
    <property type="entry name" value="WD40/YVTN_repeat-like_dom_sf"/>
</dbReference>
<feature type="compositionally biased region" description="Basic and acidic residues" evidence="7">
    <location>
        <begin position="1788"/>
        <end position="1803"/>
    </location>
</feature>
<feature type="repeat" description="WD" evidence="6">
    <location>
        <begin position="232"/>
        <end position="265"/>
    </location>
</feature>
<comment type="caution">
    <text evidence="9">The sequence shown here is derived from an EMBL/GenBank/DDBJ whole genome shotgun (WGS) entry which is preliminary data.</text>
</comment>
<feature type="region of interest" description="Disordered" evidence="7">
    <location>
        <begin position="1781"/>
        <end position="1803"/>
    </location>
</feature>
<comment type="similarity">
    <text evidence="2">Belongs to the WD repeat EDC4 family.</text>
</comment>
<dbReference type="InterPro" id="IPR001680">
    <property type="entry name" value="WD40_rpt"/>
</dbReference>
<dbReference type="SMART" id="SM00320">
    <property type="entry name" value="WD40"/>
    <property type="match status" value="2"/>
</dbReference>
<keyword evidence="10" id="KW-1185">Reference proteome</keyword>
<dbReference type="PANTHER" id="PTHR15598:SF5">
    <property type="entry name" value="ENHANCER OF MRNA-DECAPPING PROTEIN 4"/>
    <property type="match status" value="1"/>
</dbReference>
<dbReference type="InterPro" id="IPR036322">
    <property type="entry name" value="WD40_repeat_dom_sf"/>
</dbReference>
<evidence type="ECO:0000313" key="9">
    <source>
        <dbReference type="EMBL" id="KAJ8726036.1"/>
    </source>
</evidence>
<feature type="domain" description="Enhancer of mRNA-decapping protein 4 WD40 repeat region" evidence="8">
    <location>
        <begin position="47"/>
        <end position="376"/>
    </location>
</feature>
<sequence length="1803" mass="195757">MAPPTMLPKLSDATQTISFSDGDGVCSAEVFSTNVMVNTNAGNHDHGSSKVKLKNLVDYNWEPKYYAGQLLAIHTSGKYLAYSIKAPNAVNPGTWSGMVRVVYNPEPGTDRRALIKGMKGEVQDLAFAYIQSQVVLACIDEQGNFYVHEIEVTDSGLRCTQLAEVREDTGSAGSSHRVVWCPYIPDDEDDSTDDDVARLLLTTHDNIARMWNTAALPAAGAAGAGAAGALCAAEHAGAIRDAAFSPDGSALATASADGYVMFFQVYMHTDSSPRCLHKWQPHGGKPLSCLFFLDNHKNYNTDVQFWKFAVTGADNNTTIKIWSCKSWTCLQSITFTPSVGTDVTLGLKAMLDTSASYLLLSDFKSRSLYVLNVARDPEDSMAYCKSISEFLLPYPVLSFCIVDAEEQQSKCEPGGEEPLYRNGSGGDADSPIHYELHPDDDDEGSGGSGGEEPRRVCVRLYIVQPKGLQEGRLVYTPPRPPAHADLMHGLSELALEDSSSESAPATIASSILQQQSQQLKNLLMRTQTQPGSLIGTRPESPSIAPQLNLMTPDAFSSPGKREEDDPPLSATPDVGGKARSSTGGACADEAIAEAASKLASAGSSPSREVQQIMSHNDITFFKEEEGSPAGAAAAPVENGASPQFAEPLYAHDDVFAPAPPEPQPLPPPPPPPHQHKLAHTNSETWPQISIPQIAEVPQRKASSDKSSTQSLNTILTVNNVERAASEDMRCTGLAPADRSRLEALEHKLDKLTGERPIDNDKSSTQSLNTILTVNNVERAASERPIDNDKSSTQSLNTILTVNNVERAASEDMRCTGLAPADRSRLEALEHKLDKLTGERPIDNDKSSTQSLNTILTVNNVERAASEDMRCTGLAPADRSRLEALEHKLDKLTGERPIDNDKSSTQSLNTILTVNNVERAASEDMRCTGLAPADRSRLEALEHKLDKLTGERPIDNDKSSTQSLNTILTVNNVERAASEDMRCTGLAPADRSRLEALEHKLDKLTGERPIDNDKSSTQSLNTILTVNNVERAASEDMRCTGLAPADRSRLEALEHKLDKLTGERPIDNDKSSTQSLNTILTVNNVERAASERPIDNDKSSTQSLNTILTVNNVERAASEDMRCTGLAPADRSRLEALEHKLDKLTGERPIDNDKSSTQSLNTILTVNNVERAASEDMRCTGLAPADRSRLEALEHKLDKLTGERPIDNDKSSTQSLNTILTVNNVERAASEDMRCTGLAPADRSRLEALEHKLDKLTGERPIDNDKSSTQSLNTILTVNNVERAASEDMRCTGLAPADRSRLEALEHKLDKLTGERPIDNDKSSTQSLNTILTVNNVERAASEDMRCTGLAPADRSRLEALEHKLDKLTGERPIDNDKSSTQSLNTILTVNNVERAASERPIDNDKSSTQSLNTILTVNNVERAASEDMRCTGLAPADRSRLEALEHKLDKLTGERPIDNDKSSTQSLNTILTVNNVERAASEDMRCTGLAPADRSRLEALEHKLDKLTGERPIDNDKSSTQSLNTILTVNNVERAASEDMRCTGLAPADRSRLEALEHKLDKLTEMMSAQTRELRGLRGAVASPREMVDEALRSHAQRTAQAVESALADGWERISRVGEAASARAATAAGVGAARALEPLAAALQHELASKLTATDALLRENIDKLANSKTIMERLSTSIAKSLSDMVRESFRAALYDSVVPVMEKSHQQIFKQINQAFQNGTKEFTVNTEAAARAAAERGGAAACAGLRAALERHAEVLSAAQNNDSHKHIADVIRDTTHSAAQNNDSHKHIADVIRDTTHR</sequence>
<evidence type="ECO:0000313" key="10">
    <source>
        <dbReference type="Proteomes" id="UP001231518"/>
    </source>
</evidence>
<evidence type="ECO:0000256" key="6">
    <source>
        <dbReference type="PROSITE-ProRule" id="PRU00221"/>
    </source>
</evidence>
<keyword evidence="3" id="KW-0963">Cytoplasm</keyword>
<evidence type="ECO:0000256" key="1">
    <source>
        <dbReference type="ARBA" id="ARBA00004201"/>
    </source>
</evidence>
<evidence type="ECO:0000256" key="4">
    <source>
        <dbReference type="ARBA" id="ARBA00022574"/>
    </source>
</evidence>
<dbReference type="InterPro" id="IPR032401">
    <property type="entry name" value="EDC4_WD40"/>
</dbReference>
<accession>A0AAD7YTM0</accession>
<comment type="subcellular location">
    <subcellularLocation>
        <location evidence="1">Cytoplasm</location>
        <location evidence="1">P-body</location>
    </subcellularLocation>
</comment>
<organism evidence="9 10">
    <name type="scientific">Mythimna separata</name>
    <name type="common">Oriental armyworm</name>
    <name type="synonym">Pseudaletia separata</name>
    <dbReference type="NCBI Taxonomy" id="271217"/>
    <lineage>
        <taxon>Eukaryota</taxon>
        <taxon>Metazoa</taxon>
        <taxon>Ecdysozoa</taxon>
        <taxon>Arthropoda</taxon>
        <taxon>Hexapoda</taxon>
        <taxon>Insecta</taxon>
        <taxon>Pterygota</taxon>
        <taxon>Neoptera</taxon>
        <taxon>Endopterygota</taxon>
        <taxon>Lepidoptera</taxon>
        <taxon>Glossata</taxon>
        <taxon>Ditrysia</taxon>
        <taxon>Noctuoidea</taxon>
        <taxon>Noctuidae</taxon>
        <taxon>Noctuinae</taxon>
        <taxon>Hadenini</taxon>
        <taxon>Mythimna</taxon>
    </lineage>
</organism>
<dbReference type="PROSITE" id="PS50082">
    <property type="entry name" value="WD_REPEATS_2"/>
    <property type="match status" value="1"/>
</dbReference>
<proteinExistence type="inferred from homology"/>
<dbReference type="GO" id="GO:0000932">
    <property type="term" value="C:P-body"/>
    <property type="evidence" value="ECO:0007669"/>
    <property type="project" value="UniProtKB-SubCell"/>
</dbReference>
<feature type="region of interest" description="Disordered" evidence="7">
    <location>
        <begin position="410"/>
        <end position="452"/>
    </location>
</feature>
<evidence type="ECO:0000256" key="7">
    <source>
        <dbReference type="SAM" id="MobiDB-lite"/>
    </source>
</evidence>
<feature type="compositionally biased region" description="Pro residues" evidence="7">
    <location>
        <begin position="657"/>
        <end position="672"/>
    </location>
</feature>
<protein>
    <recommendedName>
        <fullName evidence="8">Enhancer of mRNA-decapping protein 4 WD40 repeat region domain-containing protein</fullName>
    </recommendedName>
</protein>
<reference evidence="9" key="1">
    <citation type="submission" date="2023-03" db="EMBL/GenBank/DDBJ databases">
        <title>Chromosome-level genomes of two armyworms, Mythimna separata and Mythimna loreyi, provide insights into the biosynthesis and reception of sex pheromones.</title>
        <authorList>
            <person name="Zhao H."/>
        </authorList>
    </citation>
    <scope>NUCLEOTIDE SEQUENCE</scope>
    <source>
        <strain evidence="9">BeijingLab</strain>
        <tissue evidence="9">Pupa</tissue>
    </source>
</reference>
<dbReference type="EMBL" id="JARGEI010000009">
    <property type="protein sequence ID" value="KAJ8726036.1"/>
    <property type="molecule type" value="Genomic_DNA"/>
</dbReference>
<dbReference type="Pfam" id="PF16529">
    <property type="entry name" value="Ge1_WD40"/>
    <property type="match status" value="1"/>
</dbReference>
<dbReference type="GO" id="GO:0031087">
    <property type="term" value="P:deadenylation-independent decapping of nuclear-transcribed mRNA"/>
    <property type="evidence" value="ECO:0007669"/>
    <property type="project" value="InterPro"/>
</dbReference>
<gene>
    <name evidence="9" type="ORF">PYW07_000734</name>
</gene>
<dbReference type="Proteomes" id="UP001231518">
    <property type="component" value="Chromosome 10"/>
</dbReference>
<name>A0AAD7YTM0_MYTSE</name>
<evidence type="ECO:0000256" key="3">
    <source>
        <dbReference type="ARBA" id="ARBA00022490"/>
    </source>
</evidence>
<feature type="region of interest" description="Disordered" evidence="7">
    <location>
        <begin position="653"/>
        <end position="679"/>
    </location>
</feature>
<keyword evidence="5" id="KW-0677">Repeat</keyword>
<keyword evidence="4 6" id="KW-0853">WD repeat</keyword>
<evidence type="ECO:0000259" key="8">
    <source>
        <dbReference type="Pfam" id="PF16529"/>
    </source>
</evidence>
<dbReference type="Gene3D" id="2.130.10.10">
    <property type="entry name" value="YVTN repeat-like/Quinoprotein amine dehydrogenase"/>
    <property type="match status" value="1"/>
</dbReference>
<dbReference type="PANTHER" id="PTHR15598">
    <property type="entry name" value="ENHANCER OF MRNA-DECAPPING PROTEIN 4"/>
    <property type="match status" value="1"/>
</dbReference>
<evidence type="ECO:0000256" key="5">
    <source>
        <dbReference type="ARBA" id="ARBA00022737"/>
    </source>
</evidence>
<evidence type="ECO:0000256" key="2">
    <source>
        <dbReference type="ARBA" id="ARBA00009639"/>
    </source>
</evidence>
<dbReference type="SUPFAM" id="SSF50978">
    <property type="entry name" value="WD40 repeat-like"/>
    <property type="match status" value="1"/>
</dbReference>
<dbReference type="InterPro" id="IPR045152">
    <property type="entry name" value="EDC4-like"/>
</dbReference>
<feature type="region of interest" description="Disordered" evidence="7">
    <location>
        <begin position="530"/>
        <end position="584"/>
    </location>
</feature>